<evidence type="ECO:0000313" key="2">
    <source>
        <dbReference type="Proteomes" id="UP000748108"/>
    </source>
</evidence>
<dbReference type="Proteomes" id="UP000748108">
    <property type="component" value="Unassembled WGS sequence"/>
</dbReference>
<organism evidence="1 2">
    <name type="scientific">Hydrogenibacillus schlegelii</name>
    <name type="common">Bacillus schlegelii</name>
    <dbReference type="NCBI Taxonomy" id="1484"/>
    <lineage>
        <taxon>Bacteria</taxon>
        <taxon>Bacillati</taxon>
        <taxon>Bacillota</taxon>
        <taxon>Bacilli</taxon>
        <taxon>Bacillales</taxon>
        <taxon>Bacillales Family X. Incertae Sedis</taxon>
        <taxon>Hydrogenibacillus</taxon>
    </lineage>
</organism>
<evidence type="ECO:0000313" key="1">
    <source>
        <dbReference type="EMBL" id="MBT9282000.1"/>
    </source>
</evidence>
<protein>
    <submittedName>
        <fullName evidence="1">Uncharacterized protein</fullName>
    </submittedName>
</protein>
<dbReference type="EMBL" id="JAHHQF010000047">
    <property type="protein sequence ID" value="MBT9282000.1"/>
    <property type="molecule type" value="Genomic_DNA"/>
</dbReference>
<comment type="caution">
    <text evidence="1">The sequence shown here is derived from an EMBL/GenBank/DDBJ whole genome shotgun (WGS) entry which is preliminary data.</text>
</comment>
<gene>
    <name evidence="1" type="ORF">KM312_05000</name>
</gene>
<dbReference type="AlphaFoldDB" id="A0A947CY51"/>
<accession>A0A947CY51</accession>
<proteinExistence type="predicted"/>
<name>A0A947CY51_HYDSH</name>
<sequence length="74" mass="8392">MGQSFNALEILGVRVINLPYVLKDDWTPEFDETALRIARALIEEIPEDIRPALILDFLQIPKDVLEETRAALTA</sequence>
<reference evidence="1" key="1">
    <citation type="journal article" date="2021" name="Microbiology">
        <title>Metagenomic Analysis of the Microbial Community in the Underground Coal Fire Area (Kemerovo Region, Russia) Revealed Predominance of Thermophilic Members of the Phyla Deinococcus-thermus, Aquificae, and Firmicutes.</title>
        <authorList>
            <person name="Kadnikov V."/>
            <person name="Mardanov A.V."/>
            <person name="Beletsky A.V."/>
            <person name="Karnachuk O.V."/>
            <person name="Ravin N.V."/>
        </authorList>
    </citation>
    <scope>NUCLEOTIDE SEQUENCE</scope>
    <source>
        <strain evidence="1">RBS10-49</strain>
    </source>
</reference>